<dbReference type="EMBL" id="CP047180">
    <property type="protein sequence ID" value="QHC62840.1"/>
    <property type="molecule type" value="Genomic_DNA"/>
</dbReference>
<evidence type="ECO:0000313" key="2">
    <source>
        <dbReference type="Proteomes" id="UP000464597"/>
    </source>
</evidence>
<evidence type="ECO:0000313" key="1">
    <source>
        <dbReference type="EMBL" id="QHC62840.1"/>
    </source>
</evidence>
<reference evidence="2" key="1">
    <citation type="submission" date="2019-12" db="EMBL/GenBank/DDBJ databases">
        <title>Complete and draft genome sequences of new strains and members of some known species of the genus Rathayibacter isolated from plants.</title>
        <authorList>
            <person name="Tarlachkov S.V."/>
            <person name="Starodumova I.P."/>
            <person name="Dorofeeva L.V."/>
            <person name="Prisyazhnaya N.V."/>
            <person name="Leyn S."/>
            <person name="Zlamal J."/>
            <person name="Elan M."/>
            <person name="Osterman A.L."/>
            <person name="Nadler S."/>
            <person name="Subbotin S.A."/>
            <person name="Evtushenko L.I."/>
        </authorList>
    </citation>
    <scope>NUCLEOTIDE SEQUENCE [LARGE SCALE GENOMIC DNA]</scope>
    <source>
        <strain evidence="2">VKM Ac-2802</strain>
    </source>
</reference>
<evidence type="ECO:0008006" key="3">
    <source>
        <dbReference type="Google" id="ProtNLM"/>
    </source>
</evidence>
<accession>A0ABX6GZK7</accession>
<organism evidence="1 2">
    <name type="scientific">Rathayibacter festucae</name>
    <dbReference type="NCBI Taxonomy" id="110937"/>
    <lineage>
        <taxon>Bacteria</taxon>
        <taxon>Bacillati</taxon>
        <taxon>Actinomycetota</taxon>
        <taxon>Actinomycetes</taxon>
        <taxon>Micrococcales</taxon>
        <taxon>Microbacteriaceae</taxon>
        <taxon>Rathayibacter</taxon>
    </lineage>
</organism>
<proteinExistence type="predicted"/>
<keyword evidence="2" id="KW-1185">Reference proteome</keyword>
<sequence length="72" mass="8135">MRAFTAAWPEPGIGQQAVARLPWGHDTVLLDRLDERAARDWSVEGTVDRACSRNMRPGRPLCRHPIMHIMSA</sequence>
<gene>
    <name evidence="1" type="ORF">GSU69_09200</name>
</gene>
<dbReference type="Proteomes" id="UP000464597">
    <property type="component" value="Chromosome"/>
</dbReference>
<name>A0ABX6GZK7_9MICO</name>
<protein>
    <recommendedName>
        <fullName evidence="3">YhcG N-terminal domain-containing protein</fullName>
    </recommendedName>
</protein>